<dbReference type="AlphaFoldDB" id="A0A812DSB1"/>
<evidence type="ECO:0000313" key="1">
    <source>
        <dbReference type="EMBL" id="CAE1307813.1"/>
    </source>
</evidence>
<comment type="caution">
    <text evidence="1">The sequence shown here is derived from an EMBL/GenBank/DDBJ whole genome shotgun (WGS) entry which is preliminary data.</text>
</comment>
<dbReference type="EC" id="3.2.1.107" evidence="1"/>
<gene>
    <name evidence="1" type="ORF">SPHA_59828</name>
</gene>
<dbReference type="PANTHER" id="PTHR11051:SF8">
    <property type="entry name" value="PROTEIN-GLUCOSYLGALACTOSYLHYDROXYLYSINE GLUCOSIDASE"/>
    <property type="match status" value="1"/>
</dbReference>
<dbReference type="GO" id="GO:0047402">
    <property type="term" value="F:protein-glucosylgalactosylhydroxylysine glucosidase activity"/>
    <property type="evidence" value="ECO:0007669"/>
    <property type="project" value="UniProtKB-EC"/>
</dbReference>
<keyword evidence="1" id="KW-0378">Hydrolase</keyword>
<dbReference type="Proteomes" id="UP000597762">
    <property type="component" value="Unassembled WGS sequence"/>
</dbReference>
<dbReference type="EMBL" id="CAHIKZ030004146">
    <property type="protein sequence ID" value="CAE1307813.1"/>
    <property type="molecule type" value="Genomic_DNA"/>
</dbReference>
<keyword evidence="2" id="KW-1185">Reference proteome</keyword>
<keyword evidence="1" id="KW-0326">Glycosidase</keyword>
<sequence>MKGCRREKYAAGREAERGSMGGEDINLIVPQNRRRTMNDDDTGTVKSTIRHVFFFFRRAFGCIFTNCTSGRRPQQNTFFKMYDLSVRVLCLWICLQMGTSSVDGFTREAYAQGRQYSLFSRFGMSHPYRTYNNHYHYQQNTQIINKWIYYDDGILPKEATIFTTGTMPDDPKLFPTVGNGHIATAVYSDTIYMNGFYNGYAYESHRARIPSPCAIKIRDVSEKVMQNEYALNLEQGVFMRVMVGKNFQIVQRIYAHRKLEEVMVVEMEIVHNLSRSLHLSLDMNLTDSTDLKGTYEPGKMARMPNVTFYHGTNTEPEEYDVKLSQIHILFTDVPSLITVRTSQSYKKMFFFTAIGRTRQKVVEAYHKAKVWSERQTLFAHHKSAWEALWKQGYIDIKGDLNLAQVWLMGLSRITVAMFFGTRIHGCILAFLCCMQTLAKC</sequence>
<reference evidence="1" key="1">
    <citation type="submission" date="2021-01" db="EMBL/GenBank/DDBJ databases">
        <authorList>
            <person name="Li R."/>
            <person name="Bekaert M."/>
        </authorList>
    </citation>
    <scope>NUCLEOTIDE SEQUENCE</scope>
    <source>
        <strain evidence="1">Farmed</strain>
    </source>
</reference>
<dbReference type="PANTHER" id="PTHR11051">
    <property type="entry name" value="GLYCOSYL HYDROLASE-RELATED"/>
    <property type="match status" value="1"/>
</dbReference>
<name>A0A812DSB1_ACAPH</name>
<dbReference type="OrthoDB" id="200349at2759"/>
<organism evidence="1 2">
    <name type="scientific">Acanthosepion pharaonis</name>
    <name type="common">Pharaoh cuttlefish</name>
    <name type="synonym">Sepia pharaonis</name>
    <dbReference type="NCBI Taxonomy" id="158019"/>
    <lineage>
        <taxon>Eukaryota</taxon>
        <taxon>Metazoa</taxon>
        <taxon>Spiralia</taxon>
        <taxon>Lophotrochozoa</taxon>
        <taxon>Mollusca</taxon>
        <taxon>Cephalopoda</taxon>
        <taxon>Coleoidea</taxon>
        <taxon>Decapodiformes</taxon>
        <taxon>Sepiida</taxon>
        <taxon>Sepiina</taxon>
        <taxon>Sepiidae</taxon>
        <taxon>Acanthosepion</taxon>
    </lineage>
</organism>
<evidence type="ECO:0000313" key="2">
    <source>
        <dbReference type="Proteomes" id="UP000597762"/>
    </source>
</evidence>
<accession>A0A812DSB1</accession>
<dbReference type="GO" id="GO:0005975">
    <property type="term" value="P:carbohydrate metabolic process"/>
    <property type="evidence" value="ECO:0007669"/>
    <property type="project" value="TreeGrafter"/>
</dbReference>
<protein>
    <submittedName>
        <fullName evidence="1">PGGHG</fullName>
        <ecNumber evidence="1">3.2.1.107</ecNumber>
    </submittedName>
</protein>
<proteinExistence type="predicted"/>